<evidence type="ECO:0000256" key="1">
    <source>
        <dbReference type="ARBA" id="ARBA00001962"/>
    </source>
</evidence>
<evidence type="ECO:0000256" key="6">
    <source>
        <dbReference type="ARBA" id="ARBA00023004"/>
    </source>
</evidence>
<dbReference type="PROSITE" id="PS51296">
    <property type="entry name" value="RIESKE"/>
    <property type="match status" value="1"/>
</dbReference>
<dbReference type="PANTHER" id="PTHR43756">
    <property type="entry name" value="CHOLINE MONOOXYGENASE, CHLOROPLASTIC"/>
    <property type="match status" value="1"/>
</dbReference>
<keyword evidence="3" id="KW-0001">2Fe-2S</keyword>
<proteinExistence type="inferred from homology"/>
<dbReference type="PANTHER" id="PTHR43756:SF5">
    <property type="entry name" value="CHOLINE MONOOXYGENASE, CHLOROPLASTIC"/>
    <property type="match status" value="1"/>
</dbReference>
<dbReference type="AlphaFoldDB" id="A0A4Y8MH22"/>
<evidence type="ECO:0000256" key="2">
    <source>
        <dbReference type="ARBA" id="ARBA00008751"/>
    </source>
</evidence>
<sequence length="394" mass="44593">MNVKAEMSTVLYPETGPDGLPLTPLTQEFYSSELWYERDIERVFSRRWLFVCHISELPNSGDYTTFELGKISVIVSRGQTGEVHAFHNVCRHKGTRLRGPGKGNARVFTCQFHAWSYNTDGTLRLAPHMPDLDKACYNAKSVWSEVWNGMIFINLQTEKPKSVADYLQNADFRGHRLESAKVIAEKDYVTKANWKINGETFQECYHCAIVHKATLGNIINPITTYTAYDDVAPGVGNDREYMIFSDNLTDGQFAPGVKTETMDGQFVTKRLMGDGPEPQAAKLLSWFPNFSVGAWPDFAVVVDWIPVSAQETLFRTRWLVHADAVEGVDYDVDTVIELTDLTNIEDKKIVELQQQGVNSPAYIPGPYQIPLEDDARKYIAHYLGMVKEVGTWSR</sequence>
<comment type="similarity">
    <text evidence="2">Belongs to the bacterial ring-hydroxylating dioxygenase alpha subunit family.</text>
</comment>
<dbReference type="EMBL" id="SNVI01000008">
    <property type="protein sequence ID" value="TFE36739.1"/>
    <property type="molecule type" value="Genomic_DNA"/>
</dbReference>
<dbReference type="GO" id="GO:0051213">
    <property type="term" value="F:dioxygenase activity"/>
    <property type="evidence" value="ECO:0007669"/>
    <property type="project" value="UniProtKB-KW"/>
</dbReference>
<dbReference type="Gene3D" id="2.102.10.10">
    <property type="entry name" value="Rieske [2Fe-2S] iron-sulphur domain"/>
    <property type="match status" value="1"/>
</dbReference>
<keyword evidence="4" id="KW-0479">Metal-binding</keyword>
<dbReference type="CDD" id="cd03469">
    <property type="entry name" value="Rieske_RO_Alpha_N"/>
    <property type="match status" value="1"/>
</dbReference>
<comment type="caution">
    <text evidence="9">The sequence shown here is derived from an EMBL/GenBank/DDBJ whole genome shotgun (WGS) entry which is preliminary data.</text>
</comment>
<evidence type="ECO:0000256" key="5">
    <source>
        <dbReference type="ARBA" id="ARBA00023002"/>
    </source>
</evidence>
<dbReference type="InterPro" id="IPR036922">
    <property type="entry name" value="Rieske_2Fe-2S_sf"/>
</dbReference>
<reference evidence="9 10" key="1">
    <citation type="submission" date="2019-03" db="EMBL/GenBank/DDBJ databases">
        <title>Complete Genome Sequence of Paraburkholderia dipogonis ICMP 19430T, a Nitrogen-fixing Symbiont of the South African Invasive Legume Dipogon lignosus in New Zealand.</title>
        <authorList>
            <person name="De Meyer S.E."/>
        </authorList>
    </citation>
    <scope>NUCLEOTIDE SEQUENCE [LARGE SCALE GENOMIC DNA]</scope>
    <source>
        <strain evidence="9 10">ICMP 19430</strain>
    </source>
</reference>
<accession>A0A4Y8MH22</accession>
<dbReference type="SUPFAM" id="SSF55961">
    <property type="entry name" value="Bet v1-like"/>
    <property type="match status" value="1"/>
</dbReference>
<evidence type="ECO:0000256" key="4">
    <source>
        <dbReference type="ARBA" id="ARBA00022723"/>
    </source>
</evidence>
<evidence type="ECO:0000313" key="9">
    <source>
        <dbReference type="EMBL" id="TFE36739.1"/>
    </source>
</evidence>
<dbReference type="GO" id="GO:0005506">
    <property type="term" value="F:iron ion binding"/>
    <property type="evidence" value="ECO:0007669"/>
    <property type="project" value="InterPro"/>
</dbReference>
<evidence type="ECO:0000256" key="3">
    <source>
        <dbReference type="ARBA" id="ARBA00022714"/>
    </source>
</evidence>
<dbReference type="Gene3D" id="3.90.380.10">
    <property type="entry name" value="Naphthalene 1,2-dioxygenase Alpha Subunit, Chain A, domain 1"/>
    <property type="match status" value="1"/>
</dbReference>
<feature type="domain" description="Rieske" evidence="8">
    <location>
        <begin position="49"/>
        <end position="153"/>
    </location>
</feature>
<dbReference type="RefSeq" id="WP_121311191.1">
    <property type="nucleotide sequence ID" value="NZ_SNVI01000008.1"/>
</dbReference>
<gene>
    <name evidence="9" type="ORF">E2553_44580</name>
</gene>
<dbReference type="SUPFAM" id="SSF50022">
    <property type="entry name" value="ISP domain"/>
    <property type="match status" value="1"/>
</dbReference>
<comment type="cofactor">
    <cofactor evidence="1">
        <name>Fe cation</name>
        <dbReference type="ChEBI" id="CHEBI:24875"/>
    </cofactor>
</comment>
<dbReference type="Pfam" id="PF00848">
    <property type="entry name" value="Ring_hydroxyl_A"/>
    <property type="match status" value="1"/>
</dbReference>
<dbReference type="Proteomes" id="UP000297385">
    <property type="component" value="Unassembled WGS sequence"/>
</dbReference>
<evidence type="ECO:0000256" key="7">
    <source>
        <dbReference type="ARBA" id="ARBA00023014"/>
    </source>
</evidence>
<dbReference type="InterPro" id="IPR017941">
    <property type="entry name" value="Rieske_2Fe-2S"/>
</dbReference>
<keyword evidence="5" id="KW-0560">Oxidoreductase</keyword>
<keyword evidence="6" id="KW-0408">Iron</keyword>
<keyword evidence="7" id="KW-0411">Iron-sulfur</keyword>
<dbReference type="PRINTS" id="PR00090">
    <property type="entry name" value="RNGDIOXGNASE"/>
</dbReference>
<dbReference type="GO" id="GO:0051537">
    <property type="term" value="F:2 iron, 2 sulfur cluster binding"/>
    <property type="evidence" value="ECO:0007669"/>
    <property type="project" value="UniProtKB-KW"/>
</dbReference>
<dbReference type="InterPro" id="IPR015879">
    <property type="entry name" value="Ring_hydroxy_dOase_asu_C_dom"/>
</dbReference>
<evidence type="ECO:0000259" key="8">
    <source>
        <dbReference type="PROSITE" id="PS51296"/>
    </source>
</evidence>
<name>A0A4Y8MH22_9BURK</name>
<dbReference type="InterPro" id="IPR001663">
    <property type="entry name" value="Rng_hydr_dOase-A"/>
</dbReference>
<evidence type="ECO:0000313" key="10">
    <source>
        <dbReference type="Proteomes" id="UP000297385"/>
    </source>
</evidence>
<organism evidence="9 10">
    <name type="scientific">Paraburkholderia dipogonis</name>
    <dbReference type="NCBI Taxonomy" id="1211383"/>
    <lineage>
        <taxon>Bacteria</taxon>
        <taxon>Pseudomonadati</taxon>
        <taxon>Pseudomonadota</taxon>
        <taxon>Betaproteobacteria</taxon>
        <taxon>Burkholderiales</taxon>
        <taxon>Burkholderiaceae</taxon>
        <taxon>Paraburkholderia</taxon>
    </lineage>
</organism>
<dbReference type="Pfam" id="PF00355">
    <property type="entry name" value="Rieske"/>
    <property type="match status" value="1"/>
</dbReference>
<keyword evidence="9" id="KW-0223">Dioxygenase</keyword>
<protein>
    <submittedName>
        <fullName evidence="9">Aromatic ring-hydroxylating dioxygenase subunit alpha</fullName>
    </submittedName>
</protein>